<dbReference type="RefSeq" id="WP_184626934.1">
    <property type="nucleotide sequence ID" value="NZ_JACHCC010000009.1"/>
</dbReference>
<dbReference type="SUPFAM" id="SSF49899">
    <property type="entry name" value="Concanavalin A-like lectins/glucanases"/>
    <property type="match status" value="1"/>
</dbReference>
<proteinExistence type="predicted"/>
<organism evidence="2 3">
    <name type="scientific">Pedobacter cryoconitis</name>
    <dbReference type="NCBI Taxonomy" id="188932"/>
    <lineage>
        <taxon>Bacteria</taxon>
        <taxon>Pseudomonadati</taxon>
        <taxon>Bacteroidota</taxon>
        <taxon>Sphingobacteriia</taxon>
        <taxon>Sphingobacteriales</taxon>
        <taxon>Sphingobacteriaceae</taxon>
        <taxon>Pedobacter</taxon>
    </lineage>
</organism>
<dbReference type="GO" id="GO:0004553">
    <property type="term" value="F:hydrolase activity, hydrolyzing O-glycosyl compounds"/>
    <property type="evidence" value="ECO:0007669"/>
    <property type="project" value="UniProtKB-ARBA"/>
</dbReference>
<keyword evidence="1" id="KW-0732">Signal</keyword>
<name>A0A7X0J7W5_9SPHI</name>
<evidence type="ECO:0008006" key="4">
    <source>
        <dbReference type="Google" id="ProtNLM"/>
    </source>
</evidence>
<dbReference type="EMBL" id="JACHCC010000009">
    <property type="protein sequence ID" value="MBB6501311.1"/>
    <property type="molecule type" value="Genomic_DNA"/>
</dbReference>
<comment type="caution">
    <text evidence="2">The sequence shown here is derived from an EMBL/GenBank/DDBJ whole genome shotgun (WGS) entry which is preliminary data.</text>
</comment>
<feature type="chain" id="PRO_5030647281" description="3-keto-disaccharide hydrolase domain-containing protein" evidence="1">
    <location>
        <begin position="23"/>
        <end position="220"/>
    </location>
</feature>
<sequence length="220" mass="24517">MSKLKYSAVLIATILIFKISQASCQSGTISIPVTSINEKDWILPKSDSAGYVIGKYLGIPALMLTNKFDNYKSARIAYLRNMKFYNGTIEADFATPLGKGSFVGIAFRIKDENNYETLYFRPGASGTVNAVQYMPKTGTDFDWWHYESESYQALATLPLKGWFHIKAIIHNNTLTVYVDNNNTPVLKYTSLNQALTTGSVGFWLGNCLSGAYKNLVITKD</sequence>
<dbReference type="InterPro" id="IPR013320">
    <property type="entry name" value="ConA-like_dom_sf"/>
</dbReference>
<reference evidence="2 3" key="1">
    <citation type="submission" date="2020-08" db="EMBL/GenBank/DDBJ databases">
        <title>Genomic Encyclopedia of Type Strains, Phase IV (KMG-V): Genome sequencing to study the core and pangenomes of soil and plant-associated prokaryotes.</title>
        <authorList>
            <person name="Whitman W."/>
        </authorList>
    </citation>
    <scope>NUCLEOTIDE SEQUENCE [LARGE SCALE GENOMIC DNA]</scope>
    <source>
        <strain evidence="2 3">M2T3</strain>
    </source>
</reference>
<dbReference type="Gene3D" id="2.60.120.560">
    <property type="entry name" value="Exo-inulinase, domain 1"/>
    <property type="match status" value="1"/>
</dbReference>
<evidence type="ECO:0000313" key="3">
    <source>
        <dbReference type="Proteomes" id="UP000521017"/>
    </source>
</evidence>
<evidence type="ECO:0000256" key="1">
    <source>
        <dbReference type="SAM" id="SignalP"/>
    </source>
</evidence>
<dbReference type="GO" id="GO:0005975">
    <property type="term" value="P:carbohydrate metabolic process"/>
    <property type="evidence" value="ECO:0007669"/>
    <property type="project" value="UniProtKB-ARBA"/>
</dbReference>
<feature type="signal peptide" evidence="1">
    <location>
        <begin position="1"/>
        <end position="22"/>
    </location>
</feature>
<dbReference type="Proteomes" id="UP000521017">
    <property type="component" value="Unassembled WGS sequence"/>
</dbReference>
<evidence type="ECO:0000313" key="2">
    <source>
        <dbReference type="EMBL" id="MBB6501311.1"/>
    </source>
</evidence>
<dbReference type="AlphaFoldDB" id="A0A7X0J7W5"/>
<gene>
    <name evidence="2" type="ORF">HDF25_003478</name>
</gene>
<protein>
    <recommendedName>
        <fullName evidence="4">3-keto-disaccharide hydrolase domain-containing protein</fullName>
    </recommendedName>
</protein>
<accession>A0A7X0J7W5</accession>